<protein>
    <recommendedName>
        <fullName evidence="8">Abasic site processing protein</fullName>
        <ecNumber evidence="8">3.4.-.-</ecNumber>
    </recommendedName>
</protein>
<dbReference type="RefSeq" id="WP_088497088.1">
    <property type="nucleotide sequence ID" value="NZ_NIVX01000076.1"/>
</dbReference>
<dbReference type="GO" id="GO:0006508">
    <property type="term" value="P:proteolysis"/>
    <property type="evidence" value="ECO:0007669"/>
    <property type="project" value="UniProtKB-KW"/>
</dbReference>
<sequence length="221" mass="24129">MCGRFVQLPVVDFGQPGLADLAHGLAEIQPSYNLAPTQRASVILDRGEGRQVTRLAWGLLPFWAKAKSLQGSTINARIETVATKPAFRSAFKKRRCVIPMAGYYEWSVSPEDGKKDPWFIHATGPLLAAGLWEDTSPLLPAGNLGTFTIITGDSSGVSADIHDRMPVWLHASQIDEWMAASPDDAMAMLLASEPPAMEAYRVSRAVNTPRSNREDLLQQVA</sequence>
<dbReference type="GO" id="GO:0003697">
    <property type="term" value="F:single-stranded DNA binding"/>
    <property type="evidence" value="ECO:0007669"/>
    <property type="project" value="InterPro"/>
</dbReference>
<keyword evidence="3" id="KW-0227">DNA damage</keyword>
<keyword evidence="5" id="KW-0190">Covalent protein-DNA linkage</keyword>
<dbReference type="PANTHER" id="PTHR13604">
    <property type="entry name" value="DC12-RELATED"/>
    <property type="match status" value="1"/>
</dbReference>
<evidence type="ECO:0000256" key="3">
    <source>
        <dbReference type="ARBA" id="ARBA00022763"/>
    </source>
</evidence>
<dbReference type="GO" id="GO:0016829">
    <property type="term" value="F:lyase activity"/>
    <property type="evidence" value="ECO:0007669"/>
    <property type="project" value="UniProtKB-KW"/>
</dbReference>
<evidence type="ECO:0000313" key="9">
    <source>
        <dbReference type="EMBL" id="OWQ73767.1"/>
    </source>
</evidence>
<keyword evidence="4 8" id="KW-0378">Hydrolase</keyword>
<dbReference type="Pfam" id="PF02586">
    <property type="entry name" value="SRAP"/>
    <property type="match status" value="1"/>
</dbReference>
<keyword evidence="6" id="KW-0238">DNA-binding</keyword>
<evidence type="ECO:0000256" key="8">
    <source>
        <dbReference type="RuleBase" id="RU364100"/>
    </source>
</evidence>
<dbReference type="InterPro" id="IPR003738">
    <property type="entry name" value="SRAP"/>
</dbReference>
<dbReference type="InterPro" id="IPR036590">
    <property type="entry name" value="SRAP-like"/>
</dbReference>
<dbReference type="PANTHER" id="PTHR13604:SF0">
    <property type="entry name" value="ABASIC SITE PROCESSING PROTEIN HMCES"/>
    <property type="match status" value="1"/>
</dbReference>
<dbReference type="Proteomes" id="UP000197090">
    <property type="component" value="Unassembled WGS sequence"/>
</dbReference>
<accession>A0A246I5B3</accession>
<evidence type="ECO:0000256" key="4">
    <source>
        <dbReference type="ARBA" id="ARBA00022801"/>
    </source>
</evidence>
<evidence type="ECO:0000256" key="5">
    <source>
        <dbReference type="ARBA" id="ARBA00023124"/>
    </source>
</evidence>
<evidence type="ECO:0000256" key="6">
    <source>
        <dbReference type="ARBA" id="ARBA00023125"/>
    </source>
</evidence>
<dbReference type="SUPFAM" id="SSF143081">
    <property type="entry name" value="BB1717-like"/>
    <property type="match status" value="1"/>
</dbReference>
<proteinExistence type="inferred from homology"/>
<gene>
    <name evidence="9" type="ORF">CEE63_11465</name>
</gene>
<keyword evidence="2 8" id="KW-0645">Protease</keyword>
<evidence type="ECO:0000313" key="10">
    <source>
        <dbReference type="Proteomes" id="UP000197090"/>
    </source>
</evidence>
<evidence type="ECO:0000256" key="2">
    <source>
        <dbReference type="ARBA" id="ARBA00022670"/>
    </source>
</evidence>
<dbReference type="EC" id="3.4.-.-" evidence="8"/>
<comment type="caution">
    <text evidence="9">The sequence shown here is derived from an EMBL/GenBank/DDBJ whole genome shotgun (WGS) entry which is preliminary data.</text>
</comment>
<evidence type="ECO:0000256" key="7">
    <source>
        <dbReference type="ARBA" id="ARBA00023239"/>
    </source>
</evidence>
<keyword evidence="7" id="KW-0456">Lyase</keyword>
<dbReference type="GO" id="GO:0008233">
    <property type="term" value="F:peptidase activity"/>
    <property type="evidence" value="ECO:0007669"/>
    <property type="project" value="UniProtKB-KW"/>
</dbReference>
<dbReference type="AlphaFoldDB" id="A0A246I5B3"/>
<evidence type="ECO:0000256" key="1">
    <source>
        <dbReference type="ARBA" id="ARBA00008136"/>
    </source>
</evidence>
<dbReference type="Gene3D" id="3.90.1680.10">
    <property type="entry name" value="SOS response associated peptidase-like"/>
    <property type="match status" value="1"/>
</dbReference>
<dbReference type="GO" id="GO:0106300">
    <property type="term" value="P:protein-DNA covalent cross-linking repair"/>
    <property type="evidence" value="ECO:0007669"/>
    <property type="project" value="InterPro"/>
</dbReference>
<reference evidence="9 10" key="1">
    <citation type="submission" date="2017-06" db="EMBL/GenBank/DDBJ databases">
        <authorList>
            <person name="Kim H.J."/>
            <person name="Triplett B.A."/>
        </authorList>
    </citation>
    <scope>NUCLEOTIDE SEQUENCE [LARGE SCALE GENOMIC DNA]</scope>
    <source>
        <strain evidence="9 10">594</strain>
    </source>
</reference>
<comment type="similarity">
    <text evidence="1 8">Belongs to the SOS response-associated peptidase family.</text>
</comment>
<dbReference type="EMBL" id="NIVX01000076">
    <property type="protein sequence ID" value="OWQ73767.1"/>
    <property type="molecule type" value="Genomic_DNA"/>
</dbReference>
<name>A0A246I5B3_STEMA</name>
<organism evidence="9 10">
    <name type="scientific">Stenotrophomonas maltophilia</name>
    <name type="common">Pseudomonas maltophilia</name>
    <name type="synonym">Xanthomonas maltophilia</name>
    <dbReference type="NCBI Taxonomy" id="40324"/>
    <lineage>
        <taxon>Bacteria</taxon>
        <taxon>Pseudomonadati</taxon>
        <taxon>Pseudomonadota</taxon>
        <taxon>Gammaproteobacteria</taxon>
        <taxon>Lysobacterales</taxon>
        <taxon>Lysobacteraceae</taxon>
        <taxon>Stenotrophomonas</taxon>
        <taxon>Stenotrophomonas maltophilia group</taxon>
    </lineage>
</organism>